<dbReference type="PANTHER" id="PTHR43667">
    <property type="entry name" value="CYCLOPROPANE-FATTY-ACYL-PHOSPHOLIPID SYNTHASE"/>
    <property type="match status" value="1"/>
</dbReference>
<dbReference type="InterPro" id="IPR050723">
    <property type="entry name" value="CFA/CMAS"/>
</dbReference>
<comment type="similarity">
    <text evidence="1">Belongs to the CFA/CMAS family.</text>
</comment>
<dbReference type="CDD" id="cd02440">
    <property type="entry name" value="AdoMet_MTases"/>
    <property type="match status" value="1"/>
</dbReference>
<keyword evidence="7" id="KW-1185">Reference proteome</keyword>
<dbReference type="Gene3D" id="3.40.50.150">
    <property type="entry name" value="Vaccinia Virus protein VP39"/>
    <property type="match status" value="1"/>
</dbReference>
<dbReference type="SUPFAM" id="SSF53335">
    <property type="entry name" value="S-adenosyl-L-methionine-dependent methyltransferases"/>
    <property type="match status" value="1"/>
</dbReference>
<comment type="caution">
    <text evidence="6">The sequence shown here is derived from an EMBL/GenBank/DDBJ whole genome shotgun (WGS) entry which is preliminary data.</text>
</comment>
<dbReference type="GO" id="GO:0008168">
    <property type="term" value="F:methyltransferase activity"/>
    <property type="evidence" value="ECO:0007669"/>
    <property type="project" value="UniProtKB-KW"/>
</dbReference>
<dbReference type="InterPro" id="IPR003333">
    <property type="entry name" value="CMAS"/>
</dbReference>
<accession>A0ABW2SRW6</accession>
<sequence>MTGTQTRWASTRGQEAQKMTVAQILEAVTTPPLPIRFTAFDGSATGPEDAPFGLRLENPRGLSRLLTAPNELGAARAYISGDLTATGVHPANPYPAFRALAPMVTGLHAPSPRALREILTAVGTRGLVPPEPPVSEQLPAWRRALHGALPHSHEGDAETVTSHYDRSNEFYAHVLGPSMTYTCACFPHPGATLEEAQENKLRLVLDKLDLHPGDRLLDIGCGWGSMLVAAAKRGIRAIGVTLSEPQVEWANEWIAREGLSDLAEARVMDYRDVPERDFDAVCSLGMMEHVGVRHYDGYFRKMHSLLRPGGRLLNHQITRRDSRQGQHAGAFINRYIFPDGELAAPGVVMTHLGDSGLEVIHEENLRQHYAITLRHWCENLQENWDVCVGEAGRETALLWGLYMSGARLSFETNGIQIHQFLAVRPGLGAGWGPSAVLPVDEGASSEEDGHWYPLRQWWTA</sequence>
<keyword evidence="4" id="KW-0949">S-adenosyl-L-methionine</keyword>
<evidence type="ECO:0000313" key="6">
    <source>
        <dbReference type="EMBL" id="MFC7582098.1"/>
    </source>
</evidence>
<gene>
    <name evidence="6" type="ORF">ACFQWG_12925</name>
</gene>
<keyword evidence="5" id="KW-0443">Lipid metabolism</keyword>
<keyword evidence="2 6" id="KW-0489">Methyltransferase</keyword>
<evidence type="ECO:0000256" key="4">
    <source>
        <dbReference type="ARBA" id="ARBA00022691"/>
    </source>
</evidence>
<evidence type="ECO:0000256" key="2">
    <source>
        <dbReference type="ARBA" id="ARBA00022603"/>
    </source>
</evidence>
<evidence type="ECO:0000256" key="5">
    <source>
        <dbReference type="ARBA" id="ARBA00023098"/>
    </source>
</evidence>
<dbReference type="EC" id="2.1.1.-" evidence="6"/>
<dbReference type="GO" id="GO:0032259">
    <property type="term" value="P:methylation"/>
    <property type="evidence" value="ECO:0007669"/>
    <property type="project" value="UniProtKB-KW"/>
</dbReference>
<dbReference type="InterPro" id="IPR029063">
    <property type="entry name" value="SAM-dependent_MTases_sf"/>
</dbReference>
<proteinExistence type="inferred from homology"/>
<keyword evidence="3 6" id="KW-0808">Transferase</keyword>
<dbReference type="RefSeq" id="WP_380975942.1">
    <property type="nucleotide sequence ID" value="NZ_JBHTEF010000001.1"/>
</dbReference>
<dbReference type="EMBL" id="JBHTEF010000001">
    <property type="protein sequence ID" value="MFC7582098.1"/>
    <property type="molecule type" value="Genomic_DNA"/>
</dbReference>
<evidence type="ECO:0000313" key="7">
    <source>
        <dbReference type="Proteomes" id="UP001596527"/>
    </source>
</evidence>
<dbReference type="Proteomes" id="UP001596527">
    <property type="component" value="Unassembled WGS sequence"/>
</dbReference>
<name>A0ABW2SRW6_9ACTO</name>
<dbReference type="Pfam" id="PF02353">
    <property type="entry name" value="CMAS"/>
    <property type="match status" value="1"/>
</dbReference>
<evidence type="ECO:0000256" key="1">
    <source>
        <dbReference type="ARBA" id="ARBA00010815"/>
    </source>
</evidence>
<reference evidence="7" key="1">
    <citation type="journal article" date="2019" name="Int. J. Syst. Evol. Microbiol.">
        <title>The Global Catalogue of Microorganisms (GCM) 10K type strain sequencing project: providing services to taxonomists for standard genome sequencing and annotation.</title>
        <authorList>
            <consortium name="The Broad Institute Genomics Platform"/>
            <consortium name="The Broad Institute Genome Sequencing Center for Infectious Disease"/>
            <person name="Wu L."/>
            <person name="Ma J."/>
        </authorList>
    </citation>
    <scope>NUCLEOTIDE SEQUENCE [LARGE SCALE GENOMIC DNA]</scope>
    <source>
        <strain evidence="7">CCUG 56698</strain>
    </source>
</reference>
<dbReference type="PANTHER" id="PTHR43667:SF1">
    <property type="entry name" value="CYCLOPROPANE-FATTY-ACYL-PHOSPHOLIPID SYNTHASE"/>
    <property type="match status" value="1"/>
</dbReference>
<dbReference type="PIRSF" id="PIRSF003085">
    <property type="entry name" value="CMAS"/>
    <property type="match status" value="1"/>
</dbReference>
<evidence type="ECO:0000256" key="3">
    <source>
        <dbReference type="ARBA" id="ARBA00022679"/>
    </source>
</evidence>
<protein>
    <submittedName>
        <fullName evidence="6">Class I SAM-dependent methyltransferase</fullName>
        <ecNumber evidence="6">2.1.1.-</ecNumber>
    </submittedName>
</protein>
<organism evidence="6 7">
    <name type="scientific">Schaalia naturae</name>
    <dbReference type="NCBI Taxonomy" id="635203"/>
    <lineage>
        <taxon>Bacteria</taxon>
        <taxon>Bacillati</taxon>
        <taxon>Actinomycetota</taxon>
        <taxon>Actinomycetes</taxon>
        <taxon>Actinomycetales</taxon>
        <taxon>Actinomycetaceae</taxon>
        <taxon>Schaalia</taxon>
    </lineage>
</organism>